<protein>
    <submittedName>
        <fullName evidence="1">Uncharacterized protein</fullName>
    </submittedName>
</protein>
<accession>A0ABU8BKH6</accession>
<name>A0ABU8BKH6_9BRAD</name>
<organism evidence="1 2">
    <name type="scientific">Bradyrhizobium algeriense</name>
    <dbReference type="NCBI Taxonomy" id="634784"/>
    <lineage>
        <taxon>Bacteria</taxon>
        <taxon>Pseudomonadati</taxon>
        <taxon>Pseudomonadota</taxon>
        <taxon>Alphaproteobacteria</taxon>
        <taxon>Hyphomicrobiales</taxon>
        <taxon>Nitrobacteraceae</taxon>
        <taxon>Bradyrhizobium</taxon>
    </lineage>
</organism>
<gene>
    <name evidence="1" type="ORF">V1286_006105</name>
</gene>
<dbReference type="EMBL" id="JAZHRV010000001">
    <property type="protein sequence ID" value="MEH2558576.1"/>
    <property type="molecule type" value="Genomic_DNA"/>
</dbReference>
<proteinExistence type="predicted"/>
<evidence type="ECO:0000313" key="1">
    <source>
        <dbReference type="EMBL" id="MEH2558576.1"/>
    </source>
</evidence>
<sequence>MAPTSYPQRPCREPLFDIDPRTGFNIEVFFADRALETFGRCGAGWFWWSRRRGYPPSGPAAGPFPTSYAAYRHAMTIDA</sequence>
<dbReference type="Proteomes" id="UP001364224">
    <property type="component" value="Unassembled WGS sequence"/>
</dbReference>
<keyword evidence="2" id="KW-1185">Reference proteome</keyword>
<evidence type="ECO:0000313" key="2">
    <source>
        <dbReference type="Proteomes" id="UP001364224"/>
    </source>
</evidence>
<reference evidence="1 2" key="1">
    <citation type="submission" date="2024-02" db="EMBL/GenBank/DDBJ databases">
        <title>Adaptive strategies in a cosmopolitan and abundant soil bacterium.</title>
        <authorList>
            <person name="Carini P."/>
        </authorList>
    </citation>
    <scope>NUCLEOTIDE SEQUENCE [LARGE SCALE GENOMIC DNA]</scope>
    <source>
        <strain evidence="1 2">AZCC 1608</strain>
    </source>
</reference>
<comment type="caution">
    <text evidence="1">The sequence shown here is derived from an EMBL/GenBank/DDBJ whole genome shotgun (WGS) entry which is preliminary data.</text>
</comment>